<dbReference type="SMART" id="SM00345">
    <property type="entry name" value="HTH_GNTR"/>
    <property type="match status" value="1"/>
</dbReference>
<sequence length="169" mass="19240">MGLEGRAVRMPARTARPLRHRSPVRRYDSGAVRWVGTGTHTRPDQGDEPISLPREERLVINHICLSCGKQRLVVQRVRVVIKLACHARSAMPQTPDYIRISNEIINDLHTGKVQSGDKLPSIAEMADRFEVSSSTIQMVYVRLEALRVIRRHQGKGVFITDPKTWMREP</sequence>
<evidence type="ECO:0000259" key="4">
    <source>
        <dbReference type="PROSITE" id="PS50949"/>
    </source>
</evidence>
<evidence type="ECO:0000256" key="3">
    <source>
        <dbReference type="ARBA" id="ARBA00023163"/>
    </source>
</evidence>
<dbReference type="GO" id="GO:0003677">
    <property type="term" value="F:DNA binding"/>
    <property type="evidence" value="ECO:0007669"/>
    <property type="project" value="UniProtKB-KW"/>
</dbReference>
<keyword evidence="1" id="KW-0805">Transcription regulation</keyword>
<dbReference type="AlphaFoldDB" id="A0A562IGB1"/>
<comment type="caution">
    <text evidence="5">The sequence shown here is derived from an EMBL/GenBank/DDBJ whole genome shotgun (WGS) entry which is preliminary data.</text>
</comment>
<accession>A0A562IGB1</accession>
<dbReference type="EMBL" id="VLKE01000001">
    <property type="protein sequence ID" value="TWH69990.1"/>
    <property type="molecule type" value="Genomic_DNA"/>
</dbReference>
<feature type="domain" description="HTH gntR-type" evidence="4">
    <location>
        <begin position="94"/>
        <end position="162"/>
    </location>
</feature>
<dbReference type="Gene3D" id="1.10.10.10">
    <property type="entry name" value="Winged helix-like DNA-binding domain superfamily/Winged helix DNA-binding domain"/>
    <property type="match status" value="1"/>
</dbReference>
<dbReference type="InterPro" id="IPR050679">
    <property type="entry name" value="Bact_HTH_transcr_reg"/>
</dbReference>
<dbReference type="Pfam" id="PF00392">
    <property type="entry name" value="GntR"/>
    <property type="match status" value="1"/>
</dbReference>
<dbReference type="GO" id="GO:0003700">
    <property type="term" value="F:DNA-binding transcription factor activity"/>
    <property type="evidence" value="ECO:0007669"/>
    <property type="project" value="InterPro"/>
</dbReference>
<dbReference type="PROSITE" id="PS50949">
    <property type="entry name" value="HTH_GNTR"/>
    <property type="match status" value="1"/>
</dbReference>
<dbReference type="Proteomes" id="UP000319825">
    <property type="component" value="Unassembled WGS sequence"/>
</dbReference>
<keyword evidence="3" id="KW-0804">Transcription</keyword>
<evidence type="ECO:0000313" key="6">
    <source>
        <dbReference type="Proteomes" id="UP000319825"/>
    </source>
</evidence>
<evidence type="ECO:0000256" key="1">
    <source>
        <dbReference type="ARBA" id="ARBA00023015"/>
    </source>
</evidence>
<dbReference type="SUPFAM" id="SSF46785">
    <property type="entry name" value="Winged helix' DNA-binding domain"/>
    <property type="match status" value="1"/>
</dbReference>
<evidence type="ECO:0000313" key="5">
    <source>
        <dbReference type="EMBL" id="TWH69990.1"/>
    </source>
</evidence>
<keyword evidence="6" id="KW-1185">Reference proteome</keyword>
<dbReference type="InterPro" id="IPR000524">
    <property type="entry name" value="Tscrpt_reg_HTH_GntR"/>
</dbReference>
<organism evidence="5 6">
    <name type="scientific">Micromonospora olivasterospora</name>
    <dbReference type="NCBI Taxonomy" id="1880"/>
    <lineage>
        <taxon>Bacteria</taxon>
        <taxon>Bacillati</taxon>
        <taxon>Actinomycetota</taxon>
        <taxon>Actinomycetes</taxon>
        <taxon>Micromonosporales</taxon>
        <taxon>Micromonosporaceae</taxon>
        <taxon>Micromonospora</taxon>
    </lineage>
</organism>
<dbReference type="CDD" id="cd07377">
    <property type="entry name" value="WHTH_GntR"/>
    <property type="match status" value="1"/>
</dbReference>
<dbReference type="PANTHER" id="PTHR44846">
    <property type="entry name" value="MANNOSYL-D-GLYCERATE TRANSPORT/METABOLISM SYSTEM REPRESSOR MNGR-RELATED"/>
    <property type="match status" value="1"/>
</dbReference>
<gene>
    <name evidence="5" type="ORF">JD77_05008</name>
</gene>
<dbReference type="InterPro" id="IPR036388">
    <property type="entry name" value="WH-like_DNA-bd_sf"/>
</dbReference>
<reference evidence="5 6" key="1">
    <citation type="submission" date="2019-07" db="EMBL/GenBank/DDBJ databases">
        <title>R&amp;d 2014.</title>
        <authorList>
            <person name="Klenk H.-P."/>
        </authorList>
    </citation>
    <scope>NUCLEOTIDE SEQUENCE [LARGE SCALE GENOMIC DNA]</scope>
    <source>
        <strain evidence="5 6">DSM 43868</strain>
    </source>
</reference>
<keyword evidence="2" id="KW-0238">DNA-binding</keyword>
<name>A0A562IGB1_MICOL</name>
<proteinExistence type="predicted"/>
<evidence type="ECO:0000256" key="2">
    <source>
        <dbReference type="ARBA" id="ARBA00023125"/>
    </source>
</evidence>
<dbReference type="InterPro" id="IPR036390">
    <property type="entry name" value="WH_DNA-bd_sf"/>
</dbReference>
<protein>
    <submittedName>
        <fullName evidence="5">Regulatory GntR family protein</fullName>
    </submittedName>
</protein>